<dbReference type="InterPro" id="IPR027417">
    <property type="entry name" value="P-loop_NTPase"/>
</dbReference>
<sequence length="197" mass="21972">MHYCQRCDEPIAMAPRGDLAVCPDCGHTEPARRLPLFIVTGASGSGKTTVLPHLVRGLPECMVFDADWLIGPFERACEFGEVDWPALRDAWLSVAHGAAQSGRPTVLLAPFTREQLDALAGRRWIRELYFAVLDCPDDVRTARLEARPRWRERAIDKHLAFAAHLRATVDLVVRTDDVSPEQSAAHIIAWVNRTLSP</sequence>
<evidence type="ECO:0000313" key="2">
    <source>
        <dbReference type="Proteomes" id="UP001589608"/>
    </source>
</evidence>
<dbReference type="SUPFAM" id="SSF52540">
    <property type="entry name" value="P-loop containing nucleoside triphosphate hydrolases"/>
    <property type="match status" value="1"/>
</dbReference>
<keyword evidence="2" id="KW-1185">Reference proteome</keyword>
<comment type="caution">
    <text evidence="1">The sequence shown here is derived from an EMBL/GenBank/DDBJ whole genome shotgun (WGS) entry which is preliminary data.</text>
</comment>
<dbReference type="RefSeq" id="WP_223093672.1">
    <property type="nucleotide sequence ID" value="NZ_CP061913.1"/>
</dbReference>
<organism evidence="1 2">
    <name type="scientific">Dactylosporangium vinaceum</name>
    <dbReference type="NCBI Taxonomy" id="53362"/>
    <lineage>
        <taxon>Bacteria</taxon>
        <taxon>Bacillati</taxon>
        <taxon>Actinomycetota</taxon>
        <taxon>Actinomycetes</taxon>
        <taxon>Micromonosporales</taxon>
        <taxon>Micromonosporaceae</taxon>
        <taxon>Dactylosporangium</taxon>
    </lineage>
</organism>
<evidence type="ECO:0000313" key="1">
    <source>
        <dbReference type="EMBL" id="MFB9443517.1"/>
    </source>
</evidence>
<dbReference type="Proteomes" id="UP001589608">
    <property type="component" value="Unassembled WGS sequence"/>
</dbReference>
<reference evidence="1 2" key="1">
    <citation type="submission" date="2024-09" db="EMBL/GenBank/DDBJ databases">
        <authorList>
            <person name="Sun Q."/>
            <person name="Mori K."/>
        </authorList>
    </citation>
    <scope>NUCLEOTIDE SEQUENCE [LARGE SCALE GENOMIC DNA]</scope>
    <source>
        <strain evidence="1 2">JCM 3307</strain>
    </source>
</reference>
<gene>
    <name evidence="1" type="ORF">ACFFTR_10525</name>
</gene>
<dbReference type="EMBL" id="JBHMCA010000022">
    <property type="protein sequence ID" value="MFB9443517.1"/>
    <property type="molecule type" value="Genomic_DNA"/>
</dbReference>
<name>A0ABV5M3U1_9ACTN</name>
<dbReference type="Gene3D" id="3.40.50.300">
    <property type="entry name" value="P-loop containing nucleotide triphosphate hydrolases"/>
    <property type="match status" value="1"/>
</dbReference>
<dbReference type="Pfam" id="PF13671">
    <property type="entry name" value="AAA_33"/>
    <property type="match status" value="1"/>
</dbReference>
<protein>
    <submittedName>
        <fullName evidence="1">AAA family ATPase</fullName>
    </submittedName>
</protein>
<accession>A0ABV5M3U1</accession>
<proteinExistence type="predicted"/>